<comment type="similarity">
    <text evidence="2 6">Belongs to the Mediator complex subunit 17 family.</text>
</comment>
<dbReference type="OrthoDB" id="10058398at2759"/>
<evidence type="ECO:0000256" key="7">
    <source>
        <dbReference type="SAM" id="MobiDB-lite"/>
    </source>
</evidence>
<feature type="region of interest" description="Disordered" evidence="7">
    <location>
        <begin position="51"/>
        <end position="71"/>
    </location>
</feature>
<feature type="region of interest" description="Disordered" evidence="7">
    <location>
        <begin position="204"/>
        <end position="228"/>
    </location>
</feature>
<feature type="compositionally biased region" description="Polar residues" evidence="7">
    <location>
        <begin position="214"/>
        <end position="228"/>
    </location>
</feature>
<dbReference type="AlphaFoldDB" id="A0A7I8VJH7"/>
<evidence type="ECO:0000313" key="8">
    <source>
        <dbReference type="EMBL" id="CAD5115572.1"/>
    </source>
</evidence>
<gene>
    <name evidence="6" type="primary">MED17</name>
    <name evidence="8" type="ORF">DGYR_LOCUS4300</name>
</gene>
<keyword evidence="9" id="KW-1185">Reference proteome</keyword>
<evidence type="ECO:0000256" key="6">
    <source>
        <dbReference type="RuleBase" id="RU364140"/>
    </source>
</evidence>
<dbReference type="GO" id="GO:0003712">
    <property type="term" value="F:transcription coregulator activity"/>
    <property type="evidence" value="ECO:0007669"/>
    <property type="project" value="InterPro"/>
</dbReference>
<dbReference type="Proteomes" id="UP000549394">
    <property type="component" value="Unassembled WGS sequence"/>
</dbReference>
<name>A0A7I8VJH7_9ANNE</name>
<dbReference type="PANTHER" id="PTHR13114:SF7">
    <property type="entry name" value="MEDIATOR OF RNA POLYMERASE II TRANSCRIPTION SUBUNIT 17"/>
    <property type="match status" value="1"/>
</dbReference>
<keyword evidence="4 6" id="KW-0804">Transcription</keyword>
<comment type="function">
    <text evidence="6">Component of the Mediator complex, a coactivator involved in the regulated transcription of nearly all RNA polymerase II-dependent genes. Mediator functions as a bridge to convey information from gene-specific regulatory proteins to the basal RNA polymerase II transcription machinery. Mediator is recruited to promoters by direct interactions with regulatory proteins and serves as a scaffold for the assembly of a functional preinitiation complex with RNA polymerase II and the general transcription factors.</text>
</comment>
<accession>A0A7I8VJH7</accession>
<comment type="subunit">
    <text evidence="6">Component of the Mediator complex.</text>
</comment>
<dbReference type="EMBL" id="CAJFCJ010000006">
    <property type="protein sequence ID" value="CAD5115572.1"/>
    <property type="molecule type" value="Genomic_DNA"/>
</dbReference>
<keyword evidence="6" id="KW-0010">Activator</keyword>
<proteinExistence type="inferred from homology"/>
<keyword evidence="3 6" id="KW-0805">Transcription regulation</keyword>
<dbReference type="Pfam" id="PF10156">
    <property type="entry name" value="Med17"/>
    <property type="match status" value="1"/>
</dbReference>
<dbReference type="GO" id="GO:0006357">
    <property type="term" value="P:regulation of transcription by RNA polymerase II"/>
    <property type="evidence" value="ECO:0007669"/>
    <property type="project" value="InterPro"/>
</dbReference>
<sequence>MALPIQSTEVSIEALQEYPIQSFQYDGKEISTEPLSMSENLSRLAERIDFTSDGGENVNEKNKEEAPATFQTSSWPWESVRNKLRSALTETSVLLDILTIARDRRYMSIESINNEVPDTRIPLNLISKKKGLNSAAQIIQDGIDRMRKTLQEQQSRSMDFHQELYNMRQRDGWKLRKVGNTIIGDLSYKSAGSRYTAQGTFEVKKSEDEDATHEGTSQSPGRAPPQINSSIQVSVPTELEGFVYIYASLIKDDGKLNFSDLSSCSPPIQYARIGKQSWQTHLDNAQYVIFCKEIFHQLSREAITMKFPLPNVVVGDQVLCHLYDDVKLIIAMCRTLPDEDDLGRVRSNFTPTRHFVRPTYSYVLEHNLHQLLREIHSRTATLPLPHPITGHIGATKRRRLAGPYAFGKIELEEAMPSISLLQQIIIQSKHYYLHTLVTSVLDDIAKEHIDPQIIVHHGAIGTAHQSMIRVFIFNSFSETTRCCLLFKIESDILKCVSGNSVFVVNRDAQMIRNILEEQICHHKLNSITLAIRLTNWNILSQQSYIPVRFHDDMKFGGKPGYVLVASPNRRRVLLVTCYPKQKCTVSLQRTSTGTLSDLITEEKWHDLSGNFEEIDLNCMDFTHSSCFATRMEALMCCLEKETQTNFY</sequence>
<evidence type="ECO:0000256" key="5">
    <source>
        <dbReference type="ARBA" id="ARBA00023242"/>
    </source>
</evidence>
<evidence type="ECO:0000313" key="9">
    <source>
        <dbReference type="Proteomes" id="UP000549394"/>
    </source>
</evidence>
<comment type="subcellular location">
    <subcellularLocation>
        <location evidence="1 6">Nucleus</location>
    </subcellularLocation>
</comment>
<protein>
    <recommendedName>
        <fullName evidence="6">Mediator of RNA polymerase II transcription subunit 17</fullName>
    </recommendedName>
    <alternativeName>
        <fullName evidence="6">Mediator complex subunit 17</fullName>
    </alternativeName>
</protein>
<evidence type="ECO:0000256" key="1">
    <source>
        <dbReference type="ARBA" id="ARBA00004123"/>
    </source>
</evidence>
<evidence type="ECO:0000256" key="4">
    <source>
        <dbReference type="ARBA" id="ARBA00023163"/>
    </source>
</evidence>
<dbReference type="InterPro" id="IPR019313">
    <property type="entry name" value="Mediator_Med17"/>
</dbReference>
<dbReference type="PANTHER" id="PTHR13114">
    <property type="entry name" value="MEDIATOR OF RNA POLYMERASE II TRANSCRIPTION SUBUNIT 17"/>
    <property type="match status" value="1"/>
</dbReference>
<organism evidence="8 9">
    <name type="scientific">Dimorphilus gyrociliatus</name>
    <dbReference type="NCBI Taxonomy" id="2664684"/>
    <lineage>
        <taxon>Eukaryota</taxon>
        <taxon>Metazoa</taxon>
        <taxon>Spiralia</taxon>
        <taxon>Lophotrochozoa</taxon>
        <taxon>Annelida</taxon>
        <taxon>Polychaeta</taxon>
        <taxon>Polychaeta incertae sedis</taxon>
        <taxon>Dinophilidae</taxon>
        <taxon>Dimorphilus</taxon>
    </lineage>
</organism>
<dbReference type="GO" id="GO:0070847">
    <property type="term" value="C:core mediator complex"/>
    <property type="evidence" value="ECO:0007669"/>
    <property type="project" value="TreeGrafter"/>
</dbReference>
<dbReference type="GO" id="GO:0016592">
    <property type="term" value="C:mediator complex"/>
    <property type="evidence" value="ECO:0007669"/>
    <property type="project" value="InterPro"/>
</dbReference>
<reference evidence="8 9" key="1">
    <citation type="submission" date="2020-08" db="EMBL/GenBank/DDBJ databases">
        <authorList>
            <person name="Hejnol A."/>
        </authorList>
    </citation>
    <scope>NUCLEOTIDE SEQUENCE [LARGE SCALE GENOMIC DNA]</scope>
</reference>
<evidence type="ECO:0000256" key="3">
    <source>
        <dbReference type="ARBA" id="ARBA00023015"/>
    </source>
</evidence>
<evidence type="ECO:0000256" key="2">
    <source>
        <dbReference type="ARBA" id="ARBA00005635"/>
    </source>
</evidence>
<keyword evidence="5 6" id="KW-0539">Nucleus</keyword>
<comment type="caution">
    <text evidence="8">The sequence shown here is derived from an EMBL/GenBank/DDBJ whole genome shotgun (WGS) entry which is preliminary data.</text>
</comment>